<comment type="subcellular location">
    <subcellularLocation>
        <location evidence="1">Secreted</location>
    </subcellularLocation>
</comment>
<reference evidence="4 5" key="1">
    <citation type="submission" date="2024-07" db="EMBL/GenBank/DDBJ databases">
        <title>Enhanced genomic and transcriptomic resources for Trichinella pseudospiralis and T. spiralis underpin the discovery of pronounced molecular differences between stages and species.</title>
        <authorList>
            <person name="Pasi K.K."/>
            <person name="La Rosa G."/>
            <person name="Gomez-Morales M.A."/>
            <person name="Tosini F."/>
            <person name="Sumanam S."/>
            <person name="Young N.D."/>
            <person name="Chang B.C."/>
            <person name="Robin G.B."/>
        </authorList>
    </citation>
    <scope>NUCLEOTIDE SEQUENCE [LARGE SCALE GENOMIC DNA]</scope>
    <source>
        <strain evidence="4">ISS534</strain>
    </source>
</reference>
<comment type="caution">
    <text evidence="4">The sequence shown here is derived from an EMBL/GenBank/DDBJ whole genome shotgun (WGS) entry which is preliminary data.</text>
</comment>
<gene>
    <name evidence="4" type="ORF">TSPI_01873</name>
</gene>
<evidence type="ECO:0000256" key="2">
    <source>
        <dbReference type="ARBA" id="ARBA00022525"/>
    </source>
</evidence>
<evidence type="ECO:0000256" key="1">
    <source>
        <dbReference type="ARBA" id="ARBA00004613"/>
    </source>
</evidence>
<evidence type="ECO:0000313" key="5">
    <source>
        <dbReference type="Proteomes" id="UP001558632"/>
    </source>
</evidence>
<accession>A0ABR3K9U7</accession>
<keyword evidence="3" id="KW-0732">Signal</keyword>
<dbReference type="EMBL" id="JBEUSY010000451">
    <property type="protein sequence ID" value="KAL1232410.1"/>
    <property type="molecule type" value="Genomic_DNA"/>
</dbReference>
<dbReference type="InterPro" id="IPR010475">
    <property type="entry name" value="AKH/RPCH_hormone"/>
</dbReference>
<evidence type="ECO:0000313" key="4">
    <source>
        <dbReference type="EMBL" id="KAL1232410.1"/>
    </source>
</evidence>
<name>A0ABR3K9U7_TRISP</name>
<dbReference type="Proteomes" id="UP001558632">
    <property type="component" value="Unassembled WGS sequence"/>
</dbReference>
<dbReference type="Pfam" id="PF06377">
    <property type="entry name" value="Adipokin_hormo"/>
    <property type="match status" value="1"/>
</dbReference>
<dbReference type="InterPro" id="IPR002047">
    <property type="entry name" value="Adipokinetic_hormone_CS"/>
</dbReference>
<proteinExistence type="predicted"/>
<keyword evidence="2" id="KW-0964">Secreted</keyword>
<sequence>MDLDAALIGKHGDSKQAMLWIREDVTQGERKNKPLVTQKISRSSSLCLSSTLSKEAVSIRDACVCVVCLCRSSDWLQRSTLAIFHNINCWLSDAQHIPKNAYPSPQSNTKSMQFIFKEAVTVSWCTLLLAFLVSQTASQLTFSSGWGKRTTAEPIGKASYCAHLDQDILQLIQQIITEYHIQYQKCINEGPAYSIFPASRTFNSRSKS</sequence>
<dbReference type="PROSITE" id="PS00256">
    <property type="entry name" value="AKH"/>
    <property type="match status" value="1"/>
</dbReference>
<organism evidence="4 5">
    <name type="scientific">Trichinella spiralis</name>
    <name type="common">Trichina worm</name>
    <dbReference type="NCBI Taxonomy" id="6334"/>
    <lineage>
        <taxon>Eukaryota</taxon>
        <taxon>Metazoa</taxon>
        <taxon>Ecdysozoa</taxon>
        <taxon>Nematoda</taxon>
        <taxon>Enoplea</taxon>
        <taxon>Dorylaimia</taxon>
        <taxon>Trichinellida</taxon>
        <taxon>Trichinellidae</taxon>
        <taxon>Trichinella</taxon>
    </lineage>
</organism>
<evidence type="ECO:0000256" key="3">
    <source>
        <dbReference type="ARBA" id="ARBA00022729"/>
    </source>
</evidence>
<protein>
    <submittedName>
        <fullName evidence="4">Adipokinetic prohormone type</fullName>
    </submittedName>
</protein>
<keyword evidence="5" id="KW-1185">Reference proteome</keyword>